<evidence type="ECO:0000313" key="4">
    <source>
        <dbReference type="EMBL" id="CAG8550408.1"/>
    </source>
</evidence>
<organism evidence="4 5">
    <name type="scientific">Paraglomus brasilianum</name>
    <dbReference type="NCBI Taxonomy" id="144538"/>
    <lineage>
        <taxon>Eukaryota</taxon>
        <taxon>Fungi</taxon>
        <taxon>Fungi incertae sedis</taxon>
        <taxon>Mucoromycota</taxon>
        <taxon>Glomeromycotina</taxon>
        <taxon>Glomeromycetes</taxon>
        <taxon>Paraglomerales</taxon>
        <taxon>Paraglomeraceae</taxon>
        <taxon>Paraglomus</taxon>
    </lineage>
</organism>
<feature type="transmembrane region" description="Helical" evidence="3">
    <location>
        <begin position="21"/>
        <end position="40"/>
    </location>
</feature>
<gene>
    <name evidence="4" type="ORF">PBRASI_LOCUS5057</name>
</gene>
<dbReference type="OrthoDB" id="2441469at2759"/>
<dbReference type="EMBL" id="CAJVPI010000563">
    <property type="protein sequence ID" value="CAG8550408.1"/>
    <property type="molecule type" value="Genomic_DNA"/>
</dbReference>
<evidence type="ECO:0000256" key="2">
    <source>
        <dbReference type="SAM" id="MobiDB-lite"/>
    </source>
</evidence>
<name>A0A9N9B3P7_9GLOM</name>
<comment type="caution">
    <text evidence="4">The sequence shown here is derived from an EMBL/GenBank/DDBJ whole genome shotgun (WGS) entry which is preliminary data.</text>
</comment>
<feature type="compositionally biased region" description="Basic and acidic residues" evidence="2">
    <location>
        <begin position="331"/>
        <end position="350"/>
    </location>
</feature>
<reference evidence="4" key="1">
    <citation type="submission" date="2021-06" db="EMBL/GenBank/DDBJ databases">
        <authorList>
            <person name="Kallberg Y."/>
            <person name="Tangrot J."/>
            <person name="Rosling A."/>
        </authorList>
    </citation>
    <scope>NUCLEOTIDE SEQUENCE</scope>
    <source>
        <strain evidence="4">BR232B</strain>
    </source>
</reference>
<dbReference type="AlphaFoldDB" id="A0A9N9B3P7"/>
<proteinExistence type="predicted"/>
<keyword evidence="5" id="KW-1185">Reference proteome</keyword>
<keyword evidence="1" id="KW-0175">Coiled coil</keyword>
<keyword evidence="3" id="KW-0812">Transmembrane</keyword>
<keyword evidence="3" id="KW-0472">Membrane</keyword>
<evidence type="ECO:0000256" key="1">
    <source>
        <dbReference type="SAM" id="Coils"/>
    </source>
</evidence>
<evidence type="ECO:0000256" key="3">
    <source>
        <dbReference type="SAM" id="Phobius"/>
    </source>
</evidence>
<dbReference type="Proteomes" id="UP000789739">
    <property type="component" value="Unassembled WGS sequence"/>
</dbReference>
<feature type="coiled-coil region" evidence="1">
    <location>
        <begin position="384"/>
        <end position="414"/>
    </location>
</feature>
<accession>A0A9N9B3P7</accession>
<keyword evidence="3" id="KW-1133">Transmembrane helix</keyword>
<protein>
    <submittedName>
        <fullName evidence="4">6294_t:CDS:1</fullName>
    </submittedName>
</protein>
<feature type="region of interest" description="Disordered" evidence="2">
    <location>
        <begin position="331"/>
        <end position="379"/>
    </location>
</feature>
<sequence>MEKIRWDKRRSEPNRINILKKITAVFFYGCLIAYLCWMIYELYRSEKTLIYSRTNIDGLPSPDIIFGSEYKFDTSCLLIQYDGKISQSECQSYLSSPSYDPDRNMWIKKFVAPNFTYPDPSTHYYNRDVIRRIDFEFSINSTFYPTDWDANMWAILFDRESNVVSENGPHSMSVASDVDSTIYSNIYTLGKGQHNVLKIERTIHKFIIPSVQNLIIGRPHFATLPMLSSTYATYPLVNVNSSVYARVSVEPSSYMVNTEIEKSNMTLLNVLSALGGMYSLIVALYGLLYGDRAIEPWGWVQHIQLKYIGCGFRKLVIEELSRIAYWATDRSKKSREEKNEQENTINKDIESAEQSTVIGDEEENTIGVNKKEDTDGENEEEWTIEKLHCKFKSMQEALENMQKQQEALEKLPERQKALENFLQDYVVDMKFYIKHKDKGTDSNN</sequence>
<evidence type="ECO:0000313" key="5">
    <source>
        <dbReference type="Proteomes" id="UP000789739"/>
    </source>
</evidence>